<reference evidence="2" key="1">
    <citation type="submission" date="2018-09" db="EMBL/GenBank/DDBJ databases">
        <authorList>
            <person name="Livingstone P.G."/>
            <person name="Whitworth D.E."/>
        </authorList>
    </citation>
    <scope>NUCLEOTIDE SEQUENCE [LARGE SCALE GENOMIC DNA]</scope>
    <source>
        <strain evidence="2">CA051B</strain>
    </source>
</reference>
<protein>
    <submittedName>
        <fullName evidence="1">Uncharacterized protein</fullName>
    </submittedName>
</protein>
<accession>A0A3A8PBL1</accession>
<keyword evidence="2" id="KW-1185">Reference proteome</keyword>
<dbReference type="EMBL" id="RAWB01000475">
    <property type="protein sequence ID" value="RKH49084.1"/>
    <property type="molecule type" value="Genomic_DNA"/>
</dbReference>
<comment type="caution">
    <text evidence="1">The sequence shown here is derived from an EMBL/GenBank/DDBJ whole genome shotgun (WGS) entry which is preliminary data.</text>
</comment>
<name>A0A3A8PBL1_9BACT</name>
<dbReference type="Proteomes" id="UP000272888">
    <property type="component" value="Unassembled WGS sequence"/>
</dbReference>
<proteinExistence type="predicted"/>
<evidence type="ECO:0000313" key="2">
    <source>
        <dbReference type="Proteomes" id="UP000272888"/>
    </source>
</evidence>
<dbReference type="RefSeq" id="WP_120647058.1">
    <property type="nucleotide sequence ID" value="NZ_RAWB01000475.1"/>
</dbReference>
<dbReference type="AlphaFoldDB" id="A0A3A8PBL1"/>
<organism evidence="1 2">
    <name type="scientific">Corallococcus llansteffanensis</name>
    <dbReference type="NCBI Taxonomy" id="2316731"/>
    <lineage>
        <taxon>Bacteria</taxon>
        <taxon>Pseudomonadati</taxon>
        <taxon>Myxococcota</taxon>
        <taxon>Myxococcia</taxon>
        <taxon>Myxococcales</taxon>
        <taxon>Cystobacterineae</taxon>
        <taxon>Myxococcaceae</taxon>
        <taxon>Corallococcus</taxon>
    </lineage>
</organism>
<evidence type="ECO:0000313" key="1">
    <source>
        <dbReference type="EMBL" id="RKH49084.1"/>
    </source>
</evidence>
<gene>
    <name evidence="1" type="ORF">D7V93_32400</name>
</gene>
<sequence>MACLGLSGCGDSGTHTRLVFALQPSLISKSSVQASGVRALTSEPSLPDIVSSDGLSFRLDQADASLVDIRLTLGTDRTCADVKDSLASGVGCEDAADSGRSVLTFAGPVLFDLVNGTVLSGGELEIPPGLYEGIGFRFDPIVSGGDGFRARTRIFKDGQEWSMDLTVPPGETLGFASTNPRLPVKEGGSLRVTFRQDTWIQDLPLASCFQKGDLTLTDSVLSLDAARGECQGAGDRMRTSLRAHGGMSAHSF</sequence>